<protein>
    <submittedName>
        <fullName evidence="1">Uncharacterized protein</fullName>
    </submittedName>
</protein>
<proteinExistence type="predicted"/>
<name>A0A4Z2GWL0_9TELE</name>
<reference evidence="1 2" key="1">
    <citation type="submission" date="2019-03" db="EMBL/GenBank/DDBJ databases">
        <title>First draft genome of Liparis tanakae, snailfish: a comprehensive survey of snailfish specific genes.</title>
        <authorList>
            <person name="Kim W."/>
            <person name="Song I."/>
            <person name="Jeong J.-H."/>
            <person name="Kim D."/>
            <person name="Kim S."/>
            <person name="Ryu S."/>
            <person name="Song J.Y."/>
            <person name="Lee S.K."/>
        </authorList>
    </citation>
    <scope>NUCLEOTIDE SEQUENCE [LARGE SCALE GENOMIC DNA]</scope>
    <source>
        <tissue evidence="1">Muscle</tissue>
    </source>
</reference>
<evidence type="ECO:0000313" key="2">
    <source>
        <dbReference type="Proteomes" id="UP000314294"/>
    </source>
</evidence>
<evidence type="ECO:0000313" key="1">
    <source>
        <dbReference type="EMBL" id="TNN57906.1"/>
    </source>
</evidence>
<dbReference type="Proteomes" id="UP000314294">
    <property type="component" value="Unassembled WGS sequence"/>
</dbReference>
<keyword evidence="2" id="KW-1185">Reference proteome</keyword>
<sequence>MADALNNCHRCHDNQPKGGLGFRERNAFISGSNPQEGQFIGYACSIPMIYFLLQSFGTADSSP</sequence>
<dbReference type="EMBL" id="SRLO01000394">
    <property type="protein sequence ID" value="TNN57906.1"/>
    <property type="molecule type" value="Genomic_DNA"/>
</dbReference>
<organism evidence="1 2">
    <name type="scientific">Liparis tanakae</name>
    <name type="common">Tanaka's snailfish</name>
    <dbReference type="NCBI Taxonomy" id="230148"/>
    <lineage>
        <taxon>Eukaryota</taxon>
        <taxon>Metazoa</taxon>
        <taxon>Chordata</taxon>
        <taxon>Craniata</taxon>
        <taxon>Vertebrata</taxon>
        <taxon>Euteleostomi</taxon>
        <taxon>Actinopterygii</taxon>
        <taxon>Neopterygii</taxon>
        <taxon>Teleostei</taxon>
        <taxon>Neoteleostei</taxon>
        <taxon>Acanthomorphata</taxon>
        <taxon>Eupercaria</taxon>
        <taxon>Perciformes</taxon>
        <taxon>Cottioidei</taxon>
        <taxon>Cottales</taxon>
        <taxon>Liparidae</taxon>
        <taxon>Liparis</taxon>
    </lineage>
</organism>
<accession>A0A4Z2GWL0</accession>
<dbReference type="AlphaFoldDB" id="A0A4Z2GWL0"/>
<gene>
    <name evidence="1" type="ORF">EYF80_031905</name>
</gene>
<comment type="caution">
    <text evidence="1">The sequence shown here is derived from an EMBL/GenBank/DDBJ whole genome shotgun (WGS) entry which is preliminary data.</text>
</comment>